<comment type="caution">
    <text evidence="5">The sequence shown here is derived from an EMBL/GenBank/DDBJ whole genome shotgun (WGS) entry which is preliminary data.</text>
</comment>
<dbReference type="RefSeq" id="WP_171634595.1">
    <property type="nucleotide sequence ID" value="NZ_WHNY01000074.1"/>
</dbReference>
<feature type="domain" description="CdaR GGDEF-like" evidence="4">
    <location>
        <begin position="294"/>
        <end position="430"/>
    </location>
</feature>
<protein>
    <recommendedName>
        <fullName evidence="7">PucR family transcriptional regulator</fullName>
    </recommendedName>
</protein>
<evidence type="ECO:0000313" key="5">
    <source>
        <dbReference type="EMBL" id="NOU67697.1"/>
    </source>
</evidence>
<dbReference type="InterPro" id="IPR012914">
    <property type="entry name" value="PucR_dom"/>
</dbReference>
<evidence type="ECO:0000256" key="1">
    <source>
        <dbReference type="ARBA" id="ARBA00006754"/>
    </source>
</evidence>
<dbReference type="InterPro" id="IPR025736">
    <property type="entry name" value="PucR_C-HTH_dom"/>
</dbReference>
<evidence type="ECO:0000313" key="6">
    <source>
        <dbReference type="Proteomes" id="UP000653578"/>
    </source>
</evidence>
<feature type="domain" description="PucR C-terminal helix-turn-helix" evidence="3">
    <location>
        <begin position="482"/>
        <end position="539"/>
    </location>
</feature>
<dbReference type="PANTHER" id="PTHR33744:SF1">
    <property type="entry name" value="DNA-BINDING TRANSCRIPTIONAL ACTIVATOR ADER"/>
    <property type="match status" value="1"/>
</dbReference>
<evidence type="ECO:0008006" key="7">
    <source>
        <dbReference type="Google" id="ProtNLM"/>
    </source>
</evidence>
<keyword evidence="6" id="KW-1185">Reference proteome</keyword>
<dbReference type="Pfam" id="PF17853">
    <property type="entry name" value="GGDEF_2"/>
    <property type="match status" value="1"/>
</dbReference>
<dbReference type="Gene3D" id="1.10.10.2840">
    <property type="entry name" value="PucR C-terminal helix-turn-helix domain"/>
    <property type="match status" value="1"/>
</dbReference>
<name>A0ABX1XGZ8_9BACL</name>
<dbReference type="PANTHER" id="PTHR33744">
    <property type="entry name" value="CARBOHYDRATE DIACID REGULATOR"/>
    <property type="match status" value="1"/>
</dbReference>
<dbReference type="InterPro" id="IPR042070">
    <property type="entry name" value="PucR_C-HTH_sf"/>
</dbReference>
<dbReference type="EMBL" id="WHNY01000074">
    <property type="protein sequence ID" value="NOU67697.1"/>
    <property type="molecule type" value="Genomic_DNA"/>
</dbReference>
<proteinExistence type="inferred from homology"/>
<dbReference type="Proteomes" id="UP000653578">
    <property type="component" value="Unassembled WGS sequence"/>
</dbReference>
<organism evidence="5 6">
    <name type="scientific">Paenibacillus plantarum</name>
    <dbReference type="NCBI Taxonomy" id="2654975"/>
    <lineage>
        <taxon>Bacteria</taxon>
        <taxon>Bacillati</taxon>
        <taxon>Bacillota</taxon>
        <taxon>Bacilli</taxon>
        <taxon>Bacillales</taxon>
        <taxon>Paenibacillaceae</taxon>
        <taxon>Paenibacillus</taxon>
    </lineage>
</organism>
<sequence length="544" mass="62170">MAITVDAIMKLPIFKSTRLVGGSLGLGREVASANIADSPDIANWVRPHQLLLTTAYHYKDDPEGLIPFLHQLHANQCSGLAIKTKRYVDTLPKRLIEEADRLHFPLIELPNNMLLGDVINQILENVLNEKQHDLQKTLEVHSRFSDLYLKGASMSDIAQTLSLLIRGSVLILNSRYEPTGFSDSIKRKIKSAEFLDPIRIALKNASFQENTLTSVTWDRTHSADIYPVYISGIRKSFICVLDAASRSPHPFYTMPLEQASHIVAYEHMKQDALAEGEKRLRRQFFSDWLDNRLSKDEVLNRVKSYPIVDKAHYLICICEADATPDGHLLTDLELNARCERWLFQTTEFLEDYPGQAICEIKDKGIIIILPILIDSSAFDEKEYVDIFRKLQHRLLGENQHTTFSFGISNPIDQIAKIPQAFLEAKQTLDIGYTLKKKEFIHTYRTQQVTELIRSVPDNKLHDFYSSCLGELTSSDQPERQELLHTLEVFLNHESSIAETAKTMFLHRNTVQNRISRCEALLNMSVKDPIDTLKLRIALVIHRLI</sequence>
<dbReference type="InterPro" id="IPR051448">
    <property type="entry name" value="CdaR-like_regulators"/>
</dbReference>
<reference evidence="5 6" key="1">
    <citation type="submission" date="2019-10" db="EMBL/GenBank/DDBJ databases">
        <title>Description of Paenibacillus humi sp. nov.</title>
        <authorList>
            <person name="Carlier A."/>
            <person name="Qi S."/>
        </authorList>
    </citation>
    <scope>NUCLEOTIDE SEQUENCE [LARGE SCALE GENOMIC DNA]</scope>
    <source>
        <strain evidence="5 6">LMG 31461</strain>
    </source>
</reference>
<feature type="domain" description="Purine catabolism PurC-like" evidence="2">
    <location>
        <begin position="8"/>
        <end position="125"/>
    </location>
</feature>
<accession>A0ABX1XGZ8</accession>
<dbReference type="Pfam" id="PF13556">
    <property type="entry name" value="HTH_30"/>
    <property type="match status" value="1"/>
</dbReference>
<evidence type="ECO:0000259" key="3">
    <source>
        <dbReference type="Pfam" id="PF13556"/>
    </source>
</evidence>
<dbReference type="Pfam" id="PF07905">
    <property type="entry name" value="PucR"/>
    <property type="match status" value="1"/>
</dbReference>
<evidence type="ECO:0000259" key="2">
    <source>
        <dbReference type="Pfam" id="PF07905"/>
    </source>
</evidence>
<evidence type="ECO:0000259" key="4">
    <source>
        <dbReference type="Pfam" id="PF17853"/>
    </source>
</evidence>
<gene>
    <name evidence="5" type="ORF">GC096_27100</name>
</gene>
<comment type="similarity">
    <text evidence="1">Belongs to the CdaR family.</text>
</comment>
<dbReference type="InterPro" id="IPR041522">
    <property type="entry name" value="CdaR_GGDEF"/>
</dbReference>